<reference evidence="2" key="2">
    <citation type="submission" date="2020-09" db="EMBL/GenBank/DDBJ databases">
        <authorList>
            <person name="Sun Q."/>
            <person name="Ohkuma M."/>
        </authorList>
    </citation>
    <scope>NUCLEOTIDE SEQUENCE</scope>
    <source>
        <strain evidence="2">JCM 12580</strain>
    </source>
</reference>
<sequence length="261" mass="29920">MTELTVKPLSTMAELHQVQKIESAVWHMDPIPVHQTFTALNNGGILLGAYDGALMVGYLYSFAGFKDGISYLCSHMMGILPAYQTSGLGVRLKLKQAEIASRMGYRMITWTFDPLESQNAYLNLNKLEAVGSWYKANYYGSMQDDLNQGLPSDRIHMTWDIIRSTSKPAVHFQEEYVLLDGDRYGAPVIKTAFYTADFLIDNAYFVAIPRNFQKVKQTNFELAKEWRMKTRNVFQQLFERGFQAVDLLRSDEGYSYYVFTK</sequence>
<evidence type="ECO:0000313" key="2">
    <source>
        <dbReference type="EMBL" id="GGJ97073.1"/>
    </source>
</evidence>
<dbReference type="GO" id="GO:0016747">
    <property type="term" value="F:acyltransferase activity, transferring groups other than amino-acyl groups"/>
    <property type="evidence" value="ECO:0007669"/>
    <property type="project" value="InterPro"/>
</dbReference>
<proteinExistence type="predicted"/>
<reference evidence="2" key="1">
    <citation type="journal article" date="2014" name="Int. J. Syst. Evol. Microbiol.">
        <title>Complete genome sequence of Corynebacterium casei LMG S-19264T (=DSM 44701T), isolated from a smear-ripened cheese.</title>
        <authorList>
            <consortium name="US DOE Joint Genome Institute (JGI-PGF)"/>
            <person name="Walter F."/>
            <person name="Albersmeier A."/>
            <person name="Kalinowski J."/>
            <person name="Ruckert C."/>
        </authorList>
    </citation>
    <scope>NUCLEOTIDE SEQUENCE</scope>
    <source>
        <strain evidence="2">JCM 12580</strain>
    </source>
</reference>
<gene>
    <name evidence="2" type="ORF">GCM10007063_19360</name>
</gene>
<dbReference type="CDD" id="cd04301">
    <property type="entry name" value="NAT_SF"/>
    <property type="match status" value="1"/>
</dbReference>
<dbReference type="InterPro" id="IPR000182">
    <property type="entry name" value="GNAT_dom"/>
</dbReference>
<keyword evidence="3" id="KW-1185">Reference proteome</keyword>
<dbReference type="PANTHER" id="PTHR41700">
    <property type="entry name" value="GCN5-RELATED N-ACETYLTRANSFERASE"/>
    <property type="match status" value="1"/>
</dbReference>
<evidence type="ECO:0000259" key="1">
    <source>
        <dbReference type="PROSITE" id="PS51186"/>
    </source>
</evidence>
<dbReference type="PROSITE" id="PS51186">
    <property type="entry name" value="GNAT"/>
    <property type="match status" value="1"/>
</dbReference>
<organism evidence="2 3">
    <name type="scientific">Lentibacillus kapialis</name>
    <dbReference type="NCBI Taxonomy" id="340214"/>
    <lineage>
        <taxon>Bacteria</taxon>
        <taxon>Bacillati</taxon>
        <taxon>Bacillota</taxon>
        <taxon>Bacilli</taxon>
        <taxon>Bacillales</taxon>
        <taxon>Bacillaceae</taxon>
        <taxon>Lentibacillus</taxon>
    </lineage>
</organism>
<dbReference type="Gene3D" id="3.40.630.30">
    <property type="match status" value="1"/>
</dbReference>
<dbReference type="AlphaFoldDB" id="A0A917PXI9"/>
<dbReference type="InterPro" id="IPR038764">
    <property type="entry name" value="GNAT_N_AcTrfase_prd"/>
</dbReference>
<feature type="domain" description="N-acetyltransferase" evidence="1">
    <location>
        <begin position="4"/>
        <end position="147"/>
    </location>
</feature>
<dbReference type="EMBL" id="BMNQ01000025">
    <property type="protein sequence ID" value="GGJ97073.1"/>
    <property type="molecule type" value="Genomic_DNA"/>
</dbReference>
<name>A0A917PXI9_9BACI</name>
<comment type="caution">
    <text evidence="2">The sequence shown here is derived from an EMBL/GenBank/DDBJ whole genome shotgun (WGS) entry which is preliminary data.</text>
</comment>
<dbReference type="Proteomes" id="UP000658382">
    <property type="component" value="Unassembled WGS sequence"/>
</dbReference>
<dbReference type="InterPro" id="IPR016181">
    <property type="entry name" value="Acyl_CoA_acyltransferase"/>
</dbReference>
<dbReference type="SUPFAM" id="SSF55729">
    <property type="entry name" value="Acyl-CoA N-acyltransferases (Nat)"/>
    <property type="match status" value="1"/>
</dbReference>
<protein>
    <recommendedName>
        <fullName evidence="1">N-acetyltransferase domain-containing protein</fullName>
    </recommendedName>
</protein>
<dbReference type="PANTHER" id="PTHR41700:SF1">
    <property type="entry name" value="N-ACETYLTRANSFERASE DOMAIN-CONTAINING PROTEIN"/>
    <property type="match status" value="1"/>
</dbReference>
<accession>A0A917PXI9</accession>
<evidence type="ECO:0000313" key="3">
    <source>
        <dbReference type="Proteomes" id="UP000658382"/>
    </source>
</evidence>